<gene>
    <name evidence="1" type="ORF">V2W30_21685</name>
</gene>
<accession>A0ACD5AEZ9</accession>
<protein>
    <submittedName>
        <fullName evidence="1">NAD(P)H-binding protein</fullName>
    </submittedName>
</protein>
<dbReference type="EMBL" id="CP146022">
    <property type="protein sequence ID" value="WWQ65673.1"/>
    <property type="molecule type" value="Genomic_DNA"/>
</dbReference>
<proteinExistence type="predicted"/>
<evidence type="ECO:0000313" key="2">
    <source>
        <dbReference type="Proteomes" id="UP001432251"/>
    </source>
</evidence>
<organism evidence="1 2">
    <name type="scientific">Streptomyces citrinus</name>
    <dbReference type="NCBI Taxonomy" id="3118173"/>
    <lineage>
        <taxon>Bacteria</taxon>
        <taxon>Bacillati</taxon>
        <taxon>Actinomycetota</taxon>
        <taxon>Actinomycetes</taxon>
        <taxon>Kitasatosporales</taxon>
        <taxon>Streptomycetaceae</taxon>
        <taxon>Streptomyces</taxon>
    </lineage>
</organism>
<keyword evidence="2" id="KW-1185">Reference proteome</keyword>
<dbReference type="Proteomes" id="UP001432251">
    <property type="component" value="Chromosome"/>
</dbReference>
<reference evidence="1" key="1">
    <citation type="journal article" date="2025" name="Int. J. Syst. Evol. Microbiol.">
        <title>Streptomyces citrinus sp. nov., with yellow diffusible pigment.</title>
        <authorList>
            <person name="He Y."/>
            <person name="Yang E."/>
            <person name="Xu J."/>
            <person name="Sun Y."/>
            <person name="Sun L."/>
        </authorList>
    </citation>
    <scope>NUCLEOTIDE SEQUENCE</scope>
    <source>
        <strain evidence="1">Q6</strain>
    </source>
</reference>
<name>A0ACD5AEZ9_9ACTN</name>
<sequence>MLLVTGASGELGTLIAGRLAGRDDVLLGTRAPGDGGGRRRIDFDDPRSLTEGFEGVDTLLLISAGYGEDDVVIARHDAAITAAEKAGVRHVVYTSLSGDGDHLPYALAHRWTERRLRESPTLTWTVLRNGLYAELLAFLAAPDADGVISAPLGTGRLAAVARADLAEVAARVALDPSAHAGRTYELVGEVPLGGAELAAATRSTYAPSGLTEPEPSDLPRPAGAAAPDGRPRSAAAAGLAEARARLAASGALPFQVPMLVGTYSAIAAGFMDGSGIAAAERSALRELLAREPRPAIAAYTEALAR</sequence>
<evidence type="ECO:0000313" key="1">
    <source>
        <dbReference type="EMBL" id="WWQ65673.1"/>
    </source>
</evidence>